<keyword evidence="3" id="KW-1185">Reference proteome</keyword>
<dbReference type="InterPro" id="IPR029058">
    <property type="entry name" value="AB_hydrolase_fold"/>
</dbReference>
<name>A0A5R9L6R8_9BACT</name>
<evidence type="ECO:0000259" key="1">
    <source>
        <dbReference type="Pfam" id="PF00561"/>
    </source>
</evidence>
<feature type="domain" description="AB hydrolase-1" evidence="1">
    <location>
        <begin position="36"/>
        <end position="149"/>
    </location>
</feature>
<gene>
    <name evidence="2" type="ORF">FEN17_09065</name>
</gene>
<dbReference type="PANTHER" id="PTHR46331:SF2">
    <property type="entry name" value="VALACYCLOVIR HYDROLASE"/>
    <property type="match status" value="1"/>
</dbReference>
<evidence type="ECO:0000313" key="2">
    <source>
        <dbReference type="EMBL" id="TLV04111.1"/>
    </source>
</evidence>
<evidence type="ECO:0000313" key="3">
    <source>
        <dbReference type="Proteomes" id="UP000306402"/>
    </source>
</evidence>
<comment type="caution">
    <text evidence="2">The sequence shown here is derived from an EMBL/GenBank/DDBJ whole genome shotgun (WGS) entry which is preliminary data.</text>
</comment>
<organism evidence="2 3">
    <name type="scientific">Dyadobacter luticola</name>
    <dbReference type="NCBI Taxonomy" id="1979387"/>
    <lineage>
        <taxon>Bacteria</taxon>
        <taxon>Pseudomonadati</taxon>
        <taxon>Bacteroidota</taxon>
        <taxon>Cytophagia</taxon>
        <taxon>Cytophagales</taxon>
        <taxon>Spirosomataceae</taxon>
        <taxon>Dyadobacter</taxon>
    </lineage>
</organism>
<keyword evidence="2" id="KW-0378">Hydrolase</keyword>
<dbReference type="GO" id="GO:0017171">
    <property type="term" value="F:serine hydrolase activity"/>
    <property type="evidence" value="ECO:0007669"/>
    <property type="project" value="TreeGrafter"/>
</dbReference>
<proteinExistence type="predicted"/>
<dbReference type="Proteomes" id="UP000306402">
    <property type="component" value="Unassembled WGS sequence"/>
</dbReference>
<accession>A0A5R9L6R8</accession>
<dbReference type="SUPFAM" id="SSF53474">
    <property type="entry name" value="alpha/beta-Hydrolases"/>
    <property type="match status" value="1"/>
</dbReference>
<dbReference type="AlphaFoldDB" id="A0A5R9L6R8"/>
<reference evidence="2 3" key="1">
    <citation type="submission" date="2019-05" db="EMBL/GenBank/DDBJ databases">
        <authorList>
            <person name="Qu J.-H."/>
        </authorList>
    </citation>
    <scope>NUCLEOTIDE SEQUENCE [LARGE SCALE GENOMIC DNA]</scope>
    <source>
        <strain evidence="2 3">T17</strain>
    </source>
</reference>
<dbReference type="InterPro" id="IPR000073">
    <property type="entry name" value="AB_hydrolase_1"/>
</dbReference>
<dbReference type="OrthoDB" id="2247630at2"/>
<dbReference type="Gene3D" id="3.40.50.1820">
    <property type="entry name" value="alpha/beta hydrolase"/>
    <property type="match status" value="1"/>
</dbReference>
<dbReference type="PANTHER" id="PTHR46331">
    <property type="entry name" value="VALACYCLOVIR HYDROLASE"/>
    <property type="match status" value="1"/>
</dbReference>
<dbReference type="EMBL" id="VCEJ01000002">
    <property type="protein sequence ID" value="TLV04111.1"/>
    <property type="molecule type" value="Genomic_DNA"/>
</dbReference>
<sequence>MVTLKSSGYAPVNGLKMYYEIHGESGASDLPSGSVPLVLIHGGGSTIETSFANLIPLLAPHSQLIAVELQAHGRTSDRAAPESYQQDASDVVALLKHLKVEKANILGFSDGGCTTMQIAMSYPEILNKIVVVSSNYTRAGMMEGFFDFMETATIESMPELLKTGYMRVNPDPKGLQAMFEKDRARRIAFKDWTDNDLRSIKAPALLMVADKDVITVPHVVAMSQLIPDARLAVIPGTHGSFIGEEISYTKGSKMPEATATMVLEFLGLN</sequence>
<dbReference type="Pfam" id="PF00561">
    <property type="entry name" value="Abhydrolase_1"/>
    <property type="match status" value="1"/>
</dbReference>
<protein>
    <submittedName>
        <fullName evidence="2">Alpha/beta hydrolase</fullName>
    </submittedName>
</protein>